<dbReference type="PANTHER" id="PTHR45947:SF15">
    <property type="entry name" value="TEICHURONIC ACID BIOSYNTHESIS GLYCOSYLTRANSFERASE TUAC-RELATED"/>
    <property type="match status" value="1"/>
</dbReference>
<keyword evidence="3" id="KW-0328">Glycosyltransferase</keyword>
<comment type="caution">
    <text evidence="3">The sequence shown here is derived from an EMBL/GenBank/DDBJ whole genome shotgun (WGS) entry which is preliminary data.</text>
</comment>
<evidence type="ECO:0000313" key="3">
    <source>
        <dbReference type="EMBL" id="MDS0294284.1"/>
    </source>
</evidence>
<gene>
    <name evidence="3" type="ORF">NDI79_08880</name>
</gene>
<dbReference type="Pfam" id="PF13439">
    <property type="entry name" value="Glyco_transf_4"/>
    <property type="match status" value="1"/>
</dbReference>
<protein>
    <submittedName>
        <fullName evidence="3">Glycosyltransferase</fullName>
        <ecNumber evidence="3">2.4.-.-</ecNumber>
    </submittedName>
</protein>
<dbReference type="EMBL" id="JAMQOQ010000002">
    <property type="protein sequence ID" value="MDS0294284.1"/>
    <property type="molecule type" value="Genomic_DNA"/>
</dbReference>
<proteinExistence type="predicted"/>
<reference evidence="3 4" key="1">
    <citation type="submission" date="2022-06" db="EMBL/GenBank/DDBJ databases">
        <title>Halogeometricum sp. a new haloarchaeum isolate from saline soil.</title>
        <authorList>
            <person name="Strakova D."/>
            <person name="Galisteo C."/>
            <person name="Sanchez-Porro C."/>
            <person name="Ventosa A."/>
        </authorList>
    </citation>
    <scope>NUCLEOTIDE SEQUENCE [LARGE SCALE GENOMIC DNA]</scope>
    <source>
        <strain evidence="4">S3BR25-2</strain>
    </source>
</reference>
<keyword evidence="3" id="KW-0808">Transferase</keyword>
<accession>A0ABU2G0H3</accession>
<dbReference type="SUPFAM" id="SSF53756">
    <property type="entry name" value="UDP-Glycosyltransferase/glycogen phosphorylase"/>
    <property type="match status" value="1"/>
</dbReference>
<organism evidence="3 4">
    <name type="scientific">Halogeometricum luteum</name>
    <dbReference type="NCBI Taxonomy" id="2950537"/>
    <lineage>
        <taxon>Archaea</taxon>
        <taxon>Methanobacteriati</taxon>
        <taxon>Methanobacteriota</taxon>
        <taxon>Stenosarchaea group</taxon>
        <taxon>Halobacteria</taxon>
        <taxon>Halobacteriales</taxon>
        <taxon>Haloferacaceae</taxon>
        <taxon>Halogeometricum</taxon>
    </lineage>
</organism>
<evidence type="ECO:0000313" key="4">
    <source>
        <dbReference type="Proteomes" id="UP001254813"/>
    </source>
</evidence>
<evidence type="ECO:0000259" key="1">
    <source>
        <dbReference type="Pfam" id="PF00534"/>
    </source>
</evidence>
<dbReference type="Gene3D" id="3.40.50.2000">
    <property type="entry name" value="Glycogen Phosphorylase B"/>
    <property type="match status" value="2"/>
</dbReference>
<dbReference type="EC" id="2.4.-.-" evidence="3"/>
<keyword evidence="4" id="KW-1185">Reference proteome</keyword>
<dbReference type="GO" id="GO:0016757">
    <property type="term" value="F:glycosyltransferase activity"/>
    <property type="evidence" value="ECO:0007669"/>
    <property type="project" value="UniProtKB-KW"/>
</dbReference>
<evidence type="ECO:0000259" key="2">
    <source>
        <dbReference type="Pfam" id="PF13439"/>
    </source>
</evidence>
<dbReference type="RefSeq" id="WP_310928124.1">
    <property type="nucleotide sequence ID" value="NZ_JAMQOQ010000002.1"/>
</dbReference>
<dbReference type="InterPro" id="IPR028098">
    <property type="entry name" value="Glyco_trans_4-like_N"/>
</dbReference>
<dbReference type="Proteomes" id="UP001254813">
    <property type="component" value="Unassembled WGS sequence"/>
</dbReference>
<dbReference type="PANTHER" id="PTHR45947">
    <property type="entry name" value="SULFOQUINOVOSYL TRANSFERASE SQD2"/>
    <property type="match status" value="1"/>
</dbReference>
<name>A0ABU2G0H3_9EURY</name>
<dbReference type="InterPro" id="IPR050194">
    <property type="entry name" value="Glycosyltransferase_grp1"/>
</dbReference>
<feature type="domain" description="Glycosyl transferase family 1" evidence="1">
    <location>
        <begin position="203"/>
        <end position="370"/>
    </location>
</feature>
<feature type="domain" description="Glycosyltransferase subfamily 4-like N-terminal" evidence="2">
    <location>
        <begin position="26"/>
        <end position="195"/>
    </location>
</feature>
<dbReference type="Pfam" id="PF00534">
    <property type="entry name" value="Glycos_transf_1"/>
    <property type="match status" value="1"/>
</dbReference>
<dbReference type="InterPro" id="IPR001296">
    <property type="entry name" value="Glyco_trans_1"/>
</dbReference>
<sequence>MTHSVLASAVNHPDAINPYIGLFNQRIVQSLMRRGMDVDVVSPRPFAPPVGPHSEYSMLPTVEEWDGYGVHHPRFFYLLPKRLFYGRAGDSFAKRVPRYVEKTFDVPDVVHACHIYLDGYGMVDYCERHDVPLFVVSHGHFMNEYDELADDVREKVDETLDAAEKVLCVSDALAEKAARRVPRSKVEVVPIGATPSRYPVERKTELREELGIDPDATVALFVGEFCERKGIPELADVLPDLDLPNTEFVFVGHGGDEEWTLRRSLASSRFSARHVYTGITSMALRRWLAVADVLVLPSHAEGRPTVIYEAMASETAVLSTTVGGIPEQVADGETGVLIPPGDTGALREALTELAGDRERLLEMGRKGRERLLEQGWTWDDHAERVHRLHREALE</sequence>